<keyword evidence="2" id="KW-0732">Signal</keyword>
<evidence type="ECO:0000256" key="2">
    <source>
        <dbReference type="SAM" id="SignalP"/>
    </source>
</evidence>
<name>A0AAV6LXX1_9ROSI</name>
<proteinExistence type="predicted"/>
<dbReference type="Proteomes" id="UP000685013">
    <property type="component" value="Chromosome 19"/>
</dbReference>
<dbReference type="PANTHER" id="PTHR31711:SF1">
    <property type="entry name" value="ARGININE AND GLUTAMATE-RICH PROTEIN 1"/>
    <property type="match status" value="1"/>
</dbReference>
<feature type="region of interest" description="Disordered" evidence="1">
    <location>
        <begin position="433"/>
        <end position="522"/>
    </location>
</feature>
<keyword evidence="4" id="KW-0812">Transmembrane</keyword>
<dbReference type="PROSITE" id="PS50866">
    <property type="entry name" value="GOLD"/>
    <property type="match status" value="1"/>
</dbReference>
<comment type="caution">
    <text evidence="4">The sequence shown here is derived from an EMBL/GenBank/DDBJ whole genome shotgun (WGS) entry which is preliminary data.</text>
</comment>
<feature type="domain" description="GOLD" evidence="3">
    <location>
        <begin position="38"/>
        <end position="150"/>
    </location>
</feature>
<accession>A0AAV6LXX1</accession>
<dbReference type="Pfam" id="PF15346">
    <property type="entry name" value="ARGLU"/>
    <property type="match status" value="1"/>
</dbReference>
<dbReference type="Pfam" id="PF01105">
    <property type="entry name" value="EMP24_GP25L"/>
    <property type="match status" value="1"/>
</dbReference>
<evidence type="ECO:0000259" key="3">
    <source>
        <dbReference type="PROSITE" id="PS50866"/>
    </source>
</evidence>
<keyword evidence="5" id="KW-1185">Reference proteome</keyword>
<dbReference type="GO" id="GO:0005654">
    <property type="term" value="C:nucleoplasm"/>
    <property type="evidence" value="ECO:0007669"/>
    <property type="project" value="TreeGrafter"/>
</dbReference>
<dbReference type="InterPro" id="IPR033371">
    <property type="entry name" value="ARGLU1"/>
</dbReference>
<gene>
    <name evidence="4" type="ORF">SDJN03_28451</name>
</gene>
<dbReference type="GO" id="GO:0045296">
    <property type="term" value="F:cadherin binding"/>
    <property type="evidence" value="ECO:0007669"/>
    <property type="project" value="TreeGrafter"/>
</dbReference>
<dbReference type="PANTHER" id="PTHR31711">
    <property type="entry name" value="ARGININE AND GLUTAMATE-RICH PROTEIN 1"/>
    <property type="match status" value="1"/>
</dbReference>
<dbReference type="EMBL" id="JAGKQH010000019">
    <property type="protein sequence ID" value="KAG6571723.1"/>
    <property type="molecule type" value="Genomic_DNA"/>
</dbReference>
<organism evidence="4 5">
    <name type="scientific">Cucurbita argyrosperma subsp. sororia</name>
    <dbReference type="NCBI Taxonomy" id="37648"/>
    <lineage>
        <taxon>Eukaryota</taxon>
        <taxon>Viridiplantae</taxon>
        <taxon>Streptophyta</taxon>
        <taxon>Embryophyta</taxon>
        <taxon>Tracheophyta</taxon>
        <taxon>Spermatophyta</taxon>
        <taxon>Magnoliopsida</taxon>
        <taxon>eudicotyledons</taxon>
        <taxon>Gunneridae</taxon>
        <taxon>Pentapetalae</taxon>
        <taxon>rosids</taxon>
        <taxon>fabids</taxon>
        <taxon>Cucurbitales</taxon>
        <taxon>Cucurbitaceae</taxon>
        <taxon>Cucurbiteae</taxon>
        <taxon>Cucurbita</taxon>
    </lineage>
</organism>
<feature type="compositionally biased region" description="Basic and acidic residues" evidence="1">
    <location>
        <begin position="433"/>
        <end position="500"/>
    </location>
</feature>
<evidence type="ECO:0000313" key="5">
    <source>
        <dbReference type="Proteomes" id="UP000685013"/>
    </source>
</evidence>
<dbReference type="InterPro" id="IPR009038">
    <property type="entry name" value="GOLD_dom"/>
</dbReference>
<reference evidence="4 5" key="1">
    <citation type="journal article" date="2021" name="Hortic Res">
        <title>The domestication of Cucurbita argyrosperma as revealed by the genome of its wild relative.</title>
        <authorList>
            <person name="Barrera-Redondo J."/>
            <person name="Sanchez-de la Vega G."/>
            <person name="Aguirre-Liguori J.A."/>
            <person name="Castellanos-Morales G."/>
            <person name="Gutierrez-Guerrero Y.T."/>
            <person name="Aguirre-Dugua X."/>
            <person name="Aguirre-Planter E."/>
            <person name="Tenaillon M.I."/>
            <person name="Lira-Saade R."/>
            <person name="Eguiarte L.E."/>
        </authorList>
    </citation>
    <scope>NUCLEOTIDE SEQUENCE [LARGE SCALE GENOMIC DNA]</scope>
    <source>
        <strain evidence="4">JBR-2021</strain>
    </source>
</reference>
<feature type="non-terminal residue" evidence="4">
    <location>
        <position position="1"/>
    </location>
</feature>
<keyword evidence="4" id="KW-0472">Membrane</keyword>
<dbReference type="GO" id="GO:0005739">
    <property type="term" value="C:mitochondrion"/>
    <property type="evidence" value="ECO:0007669"/>
    <property type="project" value="TreeGrafter"/>
</dbReference>
<dbReference type="AlphaFoldDB" id="A0AAV6LXX1"/>
<evidence type="ECO:0000313" key="4">
    <source>
        <dbReference type="EMBL" id="KAG6571723.1"/>
    </source>
</evidence>
<protein>
    <submittedName>
        <fullName evidence="4">Transmembrane emp24 domain-containing protein p24delta3</fullName>
    </submittedName>
</protein>
<evidence type="ECO:0000256" key="1">
    <source>
        <dbReference type="SAM" id="MobiDB-lite"/>
    </source>
</evidence>
<feature type="chain" id="PRO_5043910693" evidence="2">
    <location>
        <begin position="29"/>
        <end position="522"/>
    </location>
</feature>
<feature type="signal peptide" evidence="2">
    <location>
        <begin position="1"/>
        <end position="28"/>
    </location>
</feature>
<dbReference type="SMART" id="SM01190">
    <property type="entry name" value="EMP24_GP25L"/>
    <property type="match status" value="1"/>
</dbReference>
<sequence>MEPRKMILPCLLLILTFLATDLVRPTYAIWLNIPSTGTKCVSEEIQSNVVVMADYVVISENYTHTPTISVKVTSPYGNNLHYKENQTSGQFAFTTAEAGNHLACFWIDGHNQGGADASLNLEWRTGISAKDWESVAKKEKIEGVELELRKLEGLVEAIHGNLLYLKRREADMRIVSEKTNGRVAWFSIMSLGLWHPNRSDDEHGSREREERYNPHHSFSLIPIAIIFFSIWIPTSSTAIFRNIHGFRCFTCCLFVDFCVRLLPESSVRVKICIPGEVEETGAVHRIHRTAEEKAAPFPQDVIEIVHEHLDAIEVVLQLQGVARSQGDEVPHHLCIIDLLVLALDPLSKKDKHVLTLLPSWRRQQETEAKLLKEETEKRVEEAIRKEVEEGLNSGDVKQEINRKLEEGRRRLAEEVTAQLEKEKEAALVEARRKEEQARKEKEDRERMVEESRRRVEEAQRREALERQKREEERYRELEELQRQKEEAIKRKKQDEEEQRLKQMKVLGKNKSRPKLSFAIGSK</sequence>